<keyword evidence="2" id="KW-1185">Reference proteome</keyword>
<name>A0ABQ9U2N6_SAGOE</name>
<proteinExistence type="predicted"/>
<dbReference type="EMBL" id="JASSZA010000016">
    <property type="protein sequence ID" value="KAK2091337.1"/>
    <property type="molecule type" value="Genomic_DNA"/>
</dbReference>
<organism evidence="1 2">
    <name type="scientific">Saguinus oedipus</name>
    <name type="common">Cotton-top tamarin</name>
    <name type="synonym">Oedipomidas oedipus</name>
    <dbReference type="NCBI Taxonomy" id="9490"/>
    <lineage>
        <taxon>Eukaryota</taxon>
        <taxon>Metazoa</taxon>
        <taxon>Chordata</taxon>
        <taxon>Craniata</taxon>
        <taxon>Vertebrata</taxon>
        <taxon>Euteleostomi</taxon>
        <taxon>Mammalia</taxon>
        <taxon>Eutheria</taxon>
        <taxon>Euarchontoglires</taxon>
        <taxon>Primates</taxon>
        <taxon>Haplorrhini</taxon>
        <taxon>Platyrrhini</taxon>
        <taxon>Cebidae</taxon>
        <taxon>Callitrichinae</taxon>
        <taxon>Saguinus</taxon>
    </lineage>
</organism>
<evidence type="ECO:0000313" key="1">
    <source>
        <dbReference type="EMBL" id="KAK2091337.1"/>
    </source>
</evidence>
<evidence type="ECO:0000313" key="2">
    <source>
        <dbReference type="Proteomes" id="UP001266305"/>
    </source>
</evidence>
<sequence length="68" mass="7664">MSGLELRPSGYCGAICYVLSRPDGLRRDSDWDVLPLKRKIQLDATLVSAPLRLFEGLWARPQRHGIKA</sequence>
<dbReference type="Proteomes" id="UP001266305">
    <property type="component" value="Unassembled WGS sequence"/>
</dbReference>
<protein>
    <recommendedName>
        <fullName evidence="3">3'-5' exonuclease domain-containing protein</fullName>
    </recommendedName>
</protein>
<comment type="caution">
    <text evidence="1">The sequence shown here is derived from an EMBL/GenBank/DDBJ whole genome shotgun (WGS) entry which is preliminary data.</text>
</comment>
<reference evidence="1 2" key="1">
    <citation type="submission" date="2023-05" db="EMBL/GenBank/DDBJ databases">
        <title>B98-5 Cell Line De Novo Hybrid Assembly: An Optical Mapping Approach.</title>
        <authorList>
            <person name="Kananen K."/>
            <person name="Auerbach J.A."/>
            <person name="Kautto E."/>
            <person name="Blachly J.S."/>
        </authorList>
    </citation>
    <scope>NUCLEOTIDE SEQUENCE [LARGE SCALE GENOMIC DNA]</scope>
    <source>
        <strain evidence="1">B95-8</strain>
        <tissue evidence="1">Cell line</tissue>
    </source>
</reference>
<accession>A0ABQ9U2N6</accession>
<evidence type="ECO:0008006" key="3">
    <source>
        <dbReference type="Google" id="ProtNLM"/>
    </source>
</evidence>
<gene>
    <name evidence="1" type="ORF">P7K49_030621</name>
</gene>